<keyword evidence="4 9" id="KW-0812">Transmembrane</keyword>
<evidence type="ECO:0000256" key="3">
    <source>
        <dbReference type="ARBA" id="ARBA00022448"/>
    </source>
</evidence>
<feature type="transmembrane region" description="Helical" evidence="9">
    <location>
        <begin position="486"/>
        <end position="507"/>
    </location>
</feature>
<feature type="compositionally biased region" description="Polar residues" evidence="8">
    <location>
        <begin position="374"/>
        <end position="388"/>
    </location>
</feature>
<dbReference type="STRING" id="765440.A0A0C3BSY9"/>
<keyword evidence="7 9" id="KW-0472">Membrane</keyword>
<keyword evidence="12" id="KW-1185">Reference proteome</keyword>
<dbReference type="GO" id="GO:0015369">
    <property type="term" value="F:calcium:proton antiporter activity"/>
    <property type="evidence" value="ECO:0007669"/>
    <property type="project" value="TreeGrafter"/>
</dbReference>
<feature type="domain" description="Sodium/calcium exchanger membrane region" evidence="10">
    <location>
        <begin position="149"/>
        <end position="307"/>
    </location>
</feature>
<feature type="transmembrane region" description="Helical" evidence="9">
    <location>
        <begin position="519"/>
        <end position="541"/>
    </location>
</feature>
<accession>A0A0C3BSY9</accession>
<feature type="compositionally biased region" description="Low complexity" evidence="8">
    <location>
        <begin position="48"/>
        <end position="58"/>
    </location>
</feature>
<dbReference type="AlphaFoldDB" id="A0A0C3BSY9"/>
<evidence type="ECO:0000256" key="7">
    <source>
        <dbReference type="ARBA" id="ARBA00023136"/>
    </source>
</evidence>
<feature type="transmembrane region" description="Helical" evidence="9">
    <location>
        <begin position="246"/>
        <end position="268"/>
    </location>
</feature>
<keyword evidence="6" id="KW-0406">Ion transport</keyword>
<evidence type="ECO:0000259" key="10">
    <source>
        <dbReference type="Pfam" id="PF01699"/>
    </source>
</evidence>
<dbReference type="OrthoDB" id="1699231at2759"/>
<feature type="region of interest" description="Disordered" evidence="8">
    <location>
        <begin position="1"/>
        <end position="80"/>
    </location>
</feature>
<dbReference type="GO" id="GO:0012505">
    <property type="term" value="C:endomembrane system"/>
    <property type="evidence" value="ECO:0007669"/>
    <property type="project" value="UniProtKB-SubCell"/>
</dbReference>
<evidence type="ECO:0000313" key="12">
    <source>
        <dbReference type="Proteomes" id="UP000054166"/>
    </source>
</evidence>
<name>A0A0C3BSY9_PILCF</name>
<comment type="subcellular location">
    <subcellularLocation>
        <location evidence="1">Endomembrane system</location>
        <topology evidence="1">Multi-pass membrane protein</topology>
    </subcellularLocation>
</comment>
<dbReference type="PANTHER" id="PTHR31503">
    <property type="entry name" value="VACUOLAR CALCIUM ION TRANSPORTER"/>
    <property type="match status" value="1"/>
</dbReference>
<feature type="transmembrane region" description="Helical" evidence="9">
    <location>
        <begin position="577"/>
        <end position="596"/>
    </location>
</feature>
<proteinExistence type="inferred from homology"/>
<dbReference type="GO" id="GO:0006874">
    <property type="term" value="P:intracellular calcium ion homeostasis"/>
    <property type="evidence" value="ECO:0007669"/>
    <property type="project" value="TreeGrafter"/>
</dbReference>
<organism evidence="11 12">
    <name type="scientific">Piloderma croceum (strain F 1598)</name>
    <dbReference type="NCBI Taxonomy" id="765440"/>
    <lineage>
        <taxon>Eukaryota</taxon>
        <taxon>Fungi</taxon>
        <taxon>Dikarya</taxon>
        <taxon>Basidiomycota</taxon>
        <taxon>Agaricomycotina</taxon>
        <taxon>Agaricomycetes</taxon>
        <taxon>Agaricomycetidae</taxon>
        <taxon>Atheliales</taxon>
        <taxon>Atheliaceae</taxon>
        <taxon>Piloderma</taxon>
    </lineage>
</organism>
<dbReference type="InterPro" id="IPR004837">
    <property type="entry name" value="NaCa_Exmemb"/>
</dbReference>
<feature type="transmembrane region" description="Helical" evidence="9">
    <location>
        <begin position="553"/>
        <end position="570"/>
    </location>
</feature>
<dbReference type="HOGENOM" id="CLU_008721_4_2_1"/>
<evidence type="ECO:0000256" key="4">
    <source>
        <dbReference type="ARBA" id="ARBA00022692"/>
    </source>
</evidence>
<dbReference type="Gene3D" id="1.20.1420.30">
    <property type="entry name" value="NCX, central ion-binding region"/>
    <property type="match status" value="2"/>
</dbReference>
<evidence type="ECO:0000256" key="8">
    <source>
        <dbReference type="SAM" id="MobiDB-lite"/>
    </source>
</evidence>
<feature type="domain" description="Sodium/calcium exchanger membrane region" evidence="10">
    <location>
        <begin position="454"/>
        <end position="594"/>
    </location>
</feature>
<dbReference type="Pfam" id="PF01699">
    <property type="entry name" value="Na_Ca_ex"/>
    <property type="match status" value="2"/>
</dbReference>
<reference evidence="11 12" key="1">
    <citation type="submission" date="2014-04" db="EMBL/GenBank/DDBJ databases">
        <authorList>
            <consortium name="DOE Joint Genome Institute"/>
            <person name="Kuo A."/>
            <person name="Tarkka M."/>
            <person name="Buscot F."/>
            <person name="Kohler A."/>
            <person name="Nagy L.G."/>
            <person name="Floudas D."/>
            <person name="Copeland A."/>
            <person name="Barry K.W."/>
            <person name="Cichocki N."/>
            <person name="Veneault-Fourrey C."/>
            <person name="LaButti K."/>
            <person name="Lindquist E.A."/>
            <person name="Lipzen A."/>
            <person name="Lundell T."/>
            <person name="Morin E."/>
            <person name="Murat C."/>
            <person name="Sun H."/>
            <person name="Tunlid A."/>
            <person name="Henrissat B."/>
            <person name="Grigoriev I.V."/>
            <person name="Hibbett D.S."/>
            <person name="Martin F."/>
            <person name="Nordberg H.P."/>
            <person name="Cantor M.N."/>
            <person name="Hua S.X."/>
        </authorList>
    </citation>
    <scope>NUCLEOTIDE SEQUENCE [LARGE SCALE GENOMIC DNA]</scope>
    <source>
        <strain evidence="11 12">F 1598</strain>
    </source>
</reference>
<feature type="transmembrane region" description="Helical" evidence="9">
    <location>
        <begin position="448"/>
        <end position="466"/>
    </location>
</feature>
<dbReference type="Proteomes" id="UP000054166">
    <property type="component" value="Unassembled WGS sequence"/>
</dbReference>
<keyword evidence="3" id="KW-0813">Transport</keyword>
<feature type="region of interest" description="Disordered" evidence="8">
    <location>
        <begin position="324"/>
        <end position="388"/>
    </location>
</feature>
<reference evidence="12" key="2">
    <citation type="submission" date="2015-01" db="EMBL/GenBank/DDBJ databases">
        <title>Evolutionary Origins and Diversification of the Mycorrhizal Mutualists.</title>
        <authorList>
            <consortium name="DOE Joint Genome Institute"/>
            <consortium name="Mycorrhizal Genomics Consortium"/>
            <person name="Kohler A."/>
            <person name="Kuo A."/>
            <person name="Nagy L.G."/>
            <person name="Floudas D."/>
            <person name="Copeland A."/>
            <person name="Barry K.W."/>
            <person name="Cichocki N."/>
            <person name="Veneault-Fourrey C."/>
            <person name="LaButti K."/>
            <person name="Lindquist E.A."/>
            <person name="Lipzen A."/>
            <person name="Lundell T."/>
            <person name="Morin E."/>
            <person name="Murat C."/>
            <person name="Riley R."/>
            <person name="Ohm R."/>
            <person name="Sun H."/>
            <person name="Tunlid A."/>
            <person name="Henrissat B."/>
            <person name="Grigoriev I.V."/>
            <person name="Hibbett D.S."/>
            <person name="Martin F."/>
        </authorList>
    </citation>
    <scope>NUCLEOTIDE SEQUENCE [LARGE SCALE GENOMIC DNA]</scope>
    <source>
        <strain evidence="12">F 1598</strain>
    </source>
</reference>
<dbReference type="GO" id="GO:0000329">
    <property type="term" value="C:fungal-type vacuole membrane"/>
    <property type="evidence" value="ECO:0007669"/>
    <property type="project" value="TreeGrafter"/>
</dbReference>
<feature type="transmembrane region" description="Helical" evidence="9">
    <location>
        <begin position="288"/>
        <end position="307"/>
    </location>
</feature>
<feature type="transmembrane region" description="Helical" evidence="9">
    <location>
        <begin position="211"/>
        <end position="234"/>
    </location>
</feature>
<feature type="compositionally biased region" description="Basic and acidic residues" evidence="8">
    <location>
        <begin position="330"/>
        <end position="345"/>
    </location>
</feature>
<evidence type="ECO:0000256" key="2">
    <source>
        <dbReference type="ARBA" id="ARBA00008170"/>
    </source>
</evidence>
<dbReference type="PANTHER" id="PTHR31503:SF20">
    <property type="entry name" value="CA(2+)_H(+) EXCHANGER, PUTATIVE (EUROFUNG)-RELATED"/>
    <property type="match status" value="1"/>
</dbReference>
<sequence length="609" mass="67110">MASYRPESISMDDLELNSMAECEQMRNADPTLLQPISSRPPPLERKSTQLSYSSSSPLSPTPPMSPTSPTRHVKSPSRSSPFYWNLPPQVSAWEEKRTQTVQRMPKGPTKFWHGWKVIVFGSWLNLLLVIVPVSWILHNVKANSHLLDFIFCTLAMIPLVKMHDLATQDLALRIGGSKTGLLNASLSNTVELVIAIVALRKCELKVVQSSLIGSILSELLLVLGMCFFAGGLRFSEQDFNATATQIHSSLLSISVGALLLPAAYHFAITSGDEETAQQQHKNILNMSHGVSIVLLFIYAGYLVFQLWSHTHYYEDSRTASNKLSKTIKGRAAEKRPDTSDRETSATRKSPYINPSYATSSEVTLRSPDAESANKKFNNQQPFSSSEWPTINLAGNAGRGDDRMCHNLNGANSSTRTFSNNAEERQDSLQGTLETQSANPKELALQPELSWTMTLILLTAVTIMVSFNAAWLVDSLDTISTSISKEWIALILLPAVRCIAECATAVNVSVKDQLTLSVSVAVSSTIQTALFVIPFMVTLAWAMGKPLSLLFDPFESVVLYISVNVMSYVVADGKSNWLEGMILICLYMIIAVAFWFYPGSEFSVSLSECS</sequence>
<evidence type="ECO:0000256" key="1">
    <source>
        <dbReference type="ARBA" id="ARBA00004127"/>
    </source>
</evidence>
<evidence type="ECO:0000313" key="11">
    <source>
        <dbReference type="EMBL" id="KIM80472.1"/>
    </source>
</evidence>
<protein>
    <recommendedName>
        <fullName evidence="10">Sodium/calcium exchanger membrane region domain-containing protein</fullName>
    </recommendedName>
</protein>
<evidence type="ECO:0000256" key="9">
    <source>
        <dbReference type="SAM" id="Phobius"/>
    </source>
</evidence>
<feature type="transmembrane region" description="Helical" evidence="9">
    <location>
        <begin position="113"/>
        <end position="136"/>
    </location>
</feature>
<dbReference type="EMBL" id="KN833004">
    <property type="protein sequence ID" value="KIM80472.1"/>
    <property type="molecule type" value="Genomic_DNA"/>
</dbReference>
<gene>
    <name evidence="11" type="ORF">PILCRDRAFT_822575</name>
</gene>
<comment type="similarity">
    <text evidence="2">Belongs to the Ca(2+):cation antiporter (CaCA) (TC 2.A.19) family.</text>
</comment>
<keyword evidence="5 9" id="KW-1133">Transmembrane helix</keyword>
<evidence type="ECO:0000256" key="6">
    <source>
        <dbReference type="ARBA" id="ARBA00023065"/>
    </source>
</evidence>
<dbReference type="InParanoid" id="A0A0C3BSY9"/>
<dbReference type="InterPro" id="IPR004713">
    <property type="entry name" value="CaH_exchang"/>
</dbReference>
<evidence type="ECO:0000256" key="5">
    <source>
        <dbReference type="ARBA" id="ARBA00022989"/>
    </source>
</evidence>
<dbReference type="InterPro" id="IPR044880">
    <property type="entry name" value="NCX_ion-bd_dom_sf"/>
</dbReference>